<name>A0ABZ1E4S0_9RHOB</name>
<dbReference type="Proteomes" id="UP001623290">
    <property type="component" value="Chromosome"/>
</dbReference>
<evidence type="ECO:0000259" key="2">
    <source>
        <dbReference type="PROSITE" id="PS50104"/>
    </source>
</evidence>
<accession>A0ABZ1E4S0</accession>
<evidence type="ECO:0000313" key="4">
    <source>
        <dbReference type="Proteomes" id="UP001623290"/>
    </source>
</evidence>
<feature type="domain" description="TIR" evidence="2">
    <location>
        <begin position="3"/>
        <end position="137"/>
    </location>
</feature>
<keyword evidence="1" id="KW-0175">Coiled coil</keyword>
<dbReference type="InterPro" id="IPR000157">
    <property type="entry name" value="TIR_dom"/>
</dbReference>
<gene>
    <name evidence="3" type="ORF">RPE78_06775</name>
</gene>
<evidence type="ECO:0000313" key="3">
    <source>
        <dbReference type="EMBL" id="WRY34979.1"/>
    </source>
</evidence>
<dbReference type="RefSeq" id="WP_406721595.1">
    <property type="nucleotide sequence ID" value="NZ_CP135443.1"/>
</dbReference>
<proteinExistence type="predicted"/>
<keyword evidence="4" id="KW-1185">Reference proteome</keyword>
<protein>
    <submittedName>
        <fullName evidence="3">Toll/interleukin-1 receptor domain-containing protein</fullName>
    </submittedName>
</protein>
<evidence type="ECO:0000256" key="1">
    <source>
        <dbReference type="SAM" id="Coils"/>
    </source>
</evidence>
<organism evidence="3 4">
    <name type="scientific">Thioclava litoralis</name>
    <dbReference type="NCBI Taxonomy" id="3076557"/>
    <lineage>
        <taxon>Bacteria</taxon>
        <taxon>Pseudomonadati</taxon>
        <taxon>Pseudomonadota</taxon>
        <taxon>Alphaproteobacteria</taxon>
        <taxon>Rhodobacterales</taxon>
        <taxon>Paracoccaceae</taxon>
        <taxon>Thioclava</taxon>
    </lineage>
</organism>
<dbReference type="SUPFAM" id="SSF52200">
    <property type="entry name" value="Toll/Interleukin receptor TIR domain"/>
    <property type="match status" value="1"/>
</dbReference>
<sequence length="341" mass="37750">MSKKPKIFLSHAAADESLVEAFETVLAKSLGVTSADIFCSSLEGQGVTKGGNFVDEIRTKAAGAKGVVALISPSYLDSPFCMAELGAAWVLGTHRLPIIVPPNSFREMQATLLGIVGVKIDNEDALAQGFEDLSAATGIPLPTSAVRSRAMREFQRKWSTLKSDIPLASRVSSEVYSTAIQERNDAVEARDTAEELLSKAEEQIAALRKVKDATAVRKIDADFDDSGWEERLEDELSAIRDLHAELGGREIVRLLILDCLGKEVRPDFKYYSEEAQRAVELDVYDDEGKKWNYGHPDVMELRKHVETVQDIFVEFPEAAKGLRSQGMKCDPNNIRFWEEQV</sequence>
<dbReference type="InterPro" id="IPR035897">
    <property type="entry name" value="Toll_tir_struct_dom_sf"/>
</dbReference>
<dbReference type="Gene3D" id="3.40.50.10140">
    <property type="entry name" value="Toll/interleukin-1 receptor homology (TIR) domain"/>
    <property type="match status" value="1"/>
</dbReference>
<dbReference type="PROSITE" id="PS50104">
    <property type="entry name" value="TIR"/>
    <property type="match status" value="1"/>
</dbReference>
<dbReference type="Pfam" id="PF13676">
    <property type="entry name" value="TIR_2"/>
    <property type="match status" value="1"/>
</dbReference>
<keyword evidence="3" id="KW-0675">Receptor</keyword>
<reference evidence="3 4" key="1">
    <citation type="submission" date="2023-09" db="EMBL/GenBank/DDBJ databases">
        <title>Thioclava shenzhenensis sp. nov., a multidrug resistant bacteria-antagonizing species isolated from coastal seawater.</title>
        <authorList>
            <person name="Long M."/>
        </authorList>
    </citation>
    <scope>NUCLEOTIDE SEQUENCE [LARGE SCALE GENOMIC DNA]</scope>
    <source>
        <strain evidence="3 4">FTW29</strain>
    </source>
</reference>
<feature type="coiled-coil region" evidence="1">
    <location>
        <begin position="183"/>
        <end position="213"/>
    </location>
</feature>
<dbReference type="EMBL" id="CP135443">
    <property type="protein sequence ID" value="WRY34979.1"/>
    <property type="molecule type" value="Genomic_DNA"/>
</dbReference>